<organism evidence="2 3">
    <name type="scientific">Alkaliphilus serpentinus</name>
    <dbReference type="NCBI Taxonomy" id="1482731"/>
    <lineage>
        <taxon>Bacteria</taxon>
        <taxon>Bacillati</taxon>
        <taxon>Bacillota</taxon>
        <taxon>Clostridia</taxon>
        <taxon>Peptostreptococcales</taxon>
        <taxon>Natronincolaceae</taxon>
        <taxon>Alkaliphilus</taxon>
    </lineage>
</organism>
<dbReference type="RefSeq" id="WP_151867140.1">
    <property type="nucleotide sequence ID" value="NZ_WBZB01000061.1"/>
</dbReference>
<keyword evidence="3" id="KW-1185">Reference proteome</keyword>
<evidence type="ECO:0000313" key="3">
    <source>
        <dbReference type="Proteomes" id="UP000465601"/>
    </source>
</evidence>
<dbReference type="Gene3D" id="1.20.200.10">
    <property type="entry name" value="Fumarase/aspartase (Central domain)"/>
    <property type="match status" value="1"/>
</dbReference>
<dbReference type="Pfam" id="PF00221">
    <property type="entry name" value="Lyase_aromatic"/>
    <property type="match status" value="1"/>
</dbReference>
<gene>
    <name evidence="2" type="ORF">F8153_14860</name>
</gene>
<comment type="caution">
    <text evidence="2">The sequence shown here is derived from an EMBL/GenBank/DDBJ whole genome shotgun (WGS) entry which is preliminary data.</text>
</comment>
<dbReference type="InterPro" id="IPR001106">
    <property type="entry name" value="Aromatic_Lyase"/>
</dbReference>
<dbReference type="GO" id="GO:0016841">
    <property type="term" value="F:ammonia-lyase activity"/>
    <property type="evidence" value="ECO:0007669"/>
    <property type="project" value="UniProtKB-ARBA"/>
</dbReference>
<dbReference type="InterPro" id="IPR008948">
    <property type="entry name" value="L-Aspartase-like"/>
</dbReference>
<dbReference type="OrthoDB" id="9806955at2"/>
<evidence type="ECO:0000256" key="1">
    <source>
        <dbReference type="ARBA" id="ARBA00023239"/>
    </source>
</evidence>
<sequence>TPYAPKEGSVGYLSPEAHMALALIGEGKAYFKDELLSAREALSMADIKVIDLAAKEGLVLTNGTTSTTAIGAIAIYDMLKAAKAADIIGAMNIEVIKGTTKAFDERLMSTRPHEDQINTAKNVRNILQTSQIAKEYKSYRLQDALSLRCIPQLHGAAKKTLRDALKTIEIEINSCCDNPIIWSEGEDGEVISGGHPDSSYVGLEMDSACIAATMLGKMSERRNNRLIDGSLSEYPWFLIKKPGLNSGLMVPQYTQAGLLNDMKILSHPATVDAIPTCGNQEDYVAMGYNASKKARQIADKLEYILAIELLSVYQAHQYVKEGLMPAEATKVVLDEIAKKVPVMEEDMYLYPHINTLKNLIHSEYIVRLVEKVIGGLE</sequence>
<keyword evidence="1 2" id="KW-0456">Lyase</keyword>
<accession>A0A833M8T8</accession>
<dbReference type="AlphaFoldDB" id="A0A833M8T8"/>
<dbReference type="Proteomes" id="UP000465601">
    <property type="component" value="Unassembled WGS sequence"/>
</dbReference>
<dbReference type="CDD" id="cd00332">
    <property type="entry name" value="PAL-HAL"/>
    <property type="match status" value="1"/>
</dbReference>
<reference evidence="2 3" key="1">
    <citation type="submission" date="2019-10" db="EMBL/GenBank/DDBJ databases">
        <title>Alkaliphilus serpentinus sp. nov. and Alkaliphilus pronyensis sp. nov., two novel anaerobic alkaliphilic species isolated from the serpentinized-hosted hydrothermal field of the Prony Bay (New Caledonia).</title>
        <authorList>
            <person name="Postec A."/>
        </authorList>
    </citation>
    <scope>NUCLEOTIDE SEQUENCE [LARGE SCALE GENOMIC DNA]</scope>
    <source>
        <strain evidence="2 3">LacT</strain>
    </source>
</reference>
<dbReference type="Gene3D" id="1.10.275.10">
    <property type="entry name" value="Fumarase/aspartase (N-terminal domain)"/>
    <property type="match status" value="1"/>
</dbReference>
<dbReference type="SUPFAM" id="SSF48557">
    <property type="entry name" value="L-aspartase-like"/>
    <property type="match status" value="1"/>
</dbReference>
<proteinExistence type="predicted"/>
<name>A0A833M8T8_9FIRM</name>
<feature type="non-terminal residue" evidence="2">
    <location>
        <position position="1"/>
    </location>
</feature>
<dbReference type="PANTHER" id="PTHR10362">
    <property type="entry name" value="HISTIDINE AMMONIA-LYASE"/>
    <property type="match status" value="1"/>
</dbReference>
<evidence type="ECO:0000313" key="2">
    <source>
        <dbReference type="EMBL" id="KAB3525661.1"/>
    </source>
</evidence>
<protein>
    <submittedName>
        <fullName evidence="2">Histidine ammonia-lyase</fullName>
    </submittedName>
</protein>
<dbReference type="InterPro" id="IPR024083">
    <property type="entry name" value="Fumarase/histidase_N"/>
</dbReference>
<dbReference type="EMBL" id="WBZB01000061">
    <property type="protein sequence ID" value="KAB3525661.1"/>
    <property type="molecule type" value="Genomic_DNA"/>
</dbReference>